<protein>
    <submittedName>
        <fullName evidence="2">UDPG_MGDP_dh_N domain-containing protein</fullName>
    </submittedName>
</protein>
<name>A0A0K0D3V4_ANGCA</name>
<organism evidence="1 2">
    <name type="scientific">Angiostrongylus cantonensis</name>
    <name type="common">Rat lungworm</name>
    <dbReference type="NCBI Taxonomy" id="6313"/>
    <lineage>
        <taxon>Eukaryota</taxon>
        <taxon>Metazoa</taxon>
        <taxon>Ecdysozoa</taxon>
        <taxon>Nematoda</taxon>
        <taxon>Chromadorea</taxon>
        <taxon>Rhabditida</taxon>
        <taxon>Rhabditina</taxon>
        <taxon>Rhabditomorpha</taxon>
        <taxon>Strongyloidea</taxon>
        <taxon>Metastrongylidae</taxon>
        <taxon>Angiostrongylus</taxon>
    </lineage>
</organism>
<proteinExistence type="predicted"/>
<evidence type="ECO:0000313" key="1">
    <source>
        <dbReference type="Proteomes" id="UP000035642"/>
    </source>
</evidence>
<dbReference type="AlphaFoldDB" id="A0A0K0D3V4"/>
<keyword evidence="1" id="KW-1185">Reference proteome</keyword>
<accession>A0A0K0D3V4</accession>
<dbReference type="WBParaSite" id="ACAC_0000474901-mRNA-1">
    <property type="protein sequence ID" value="ACAC_0000474901-mRNA-1"/>
    <property type="gene ID" value="ACAC_0000474901"/>
</dbReference>
<reference evidence="1" key="1">
    <citation type="submission" date="2012-09" db="EMBL/GenBank/DDBJ databases">
        <authorList>
            <person name="Martin A.A."/>
        </authorList>
    </citation>
    <scope>NUCLEOTIDE SEQUENCE</scope>
</reference>
<evidence type="ECO:0000313" key="2">
    <source>
        <dbReference type="WBParaSite" id="ACAC_0000474901-mRNA-1"/>
    </source>
</evidence>
<reference evidence="2" key="2">
    <citation type="submission" date="2017-02" db="UniProtKB">
        <authorList>
            <consortium name="WormBaseParasite"/>
        </authorList>
    </citation>
    <scope>IDENTIFICATION</scope>
</reference>
<dbReference type="Proteomes" id="UP000035642">
    <property type="component" value="Unassembled WGS sequence"/>
</dbReference>
<sequence>MYSISPQRVLFRQRVSDPSDVDKSFTSLATQSKLRVIGVDIAKAAQMQGVHDIKREDSGIWHRSSDRAIESSLRRVRIPPSIHTQSKVKFYDILDIFRHLLNFIATLITGHIV</sequence>